<dbReference type="EMBL" id="SGJD01000174">
    <property type="protein sequence ID" value="KAB0406500.1"/>
    <property type="molecule type" value="Genomic_DNA"/>
</dbReference>
<evidence type="ECO:0000259" key="5">
    <source>
        <dbReference type="Pfam" id="PF16878"/>
    </source>
</evidence>
<feature type="region of interest" description="Disordered" evidence="4">
    <location>
        <begin position="73"/>
        <end position="94"/>
    </location>
</feature>
<evidence type="ECO:0000256" key="2">
    <source>
        <dbReference type="ARBA" id="ARBA00023155"/>
    </source>
</evidence>
<feature type="domain" description="Homeobox protein SIX1 N-terminal SD" evidence="5">
    <location>
        <begin position="2"/>
        <end position="59"/>
    </location>
</feature>
<keyword evidence="2" id="KW-0371">Homeobox</keyword>
<dbReference type="PANTHER" id="PTHR10390">
    <property type="entry name" value="HOMEOBOX PROTEIN SIX"/>
    <property type="match status" value="1"/>
</dbReference>
<dbReference type="GO" id="GO:0000978">
    <property type="term" value="F:RNA polymerase II cis-regulatory region sequence-specific DNA binding"/>
    <property type="evidence" value="ECO:0007669"/>
    <property type="project" value="TreeGrafter"/>
</dbReference>
<dbReference type="GO" id="GO:0005667">
    <property type="term" value="C:transcription regulator complex"/>
    <property type="evidence" value="ECO:0007669"/>
    <property type="project" value="TreeGrafter"/>
</dbReference>
<dbReference type="GO" id="GO:0005634">
    <property type="term" value="C:nucleus"/>
    <property type="evidence" value="ECO:0007669"/>
    <property type="project" value="TreeGrafter"/>
</dbReference>
<evidence type="ECO:0000256" key="1">
    <source>
        <dbReference type="ARBA" id="ARBA00023125"/>
    </source>
</evidence>
<proteinExistence type="predicted"/>
<reference evidence="6 7" key="1">
    <citation type="journal article" date="2019" name="PLoS ONE">
        <title>Genomic analyses reveal an absence of contemporary introgressive admixture between fin whales and blue whales, despite known hybrids.</title>
        <authorList>
            <person name="Westbury M.V."/>
            <person name="Petersen B."/>
            <person name="Lorenzen E.D."/>
        </authorList>
    </citation>
    <scope>NUCLEOTIDE SEQUENCE [LARGE SCALE GENOMIC DNA]</scope>
    <source>
        <strain evidence="6">FinWhale-01</strain>
    </source>
</reference>
<dbReference type="InterPro" id="IPR031701">
    <property type="entry name" value="SIX1_SD"/>
</dbReference>
<dbReference type="AlphaFoldDB" id="A0A6A1QF17"/>
<keyword evidence="3" id="KW-0539">Nucleus</keyword>
<sequence>TGDIERLGRFLWSLPVAPGACEAINKHESILRARAVVAFHTGNFRDLYHILENHKFTKESGLGAFCGSGTCRTPTPTPARNANWRRPPASLPHK</sequence>
<accession>A0A6A1QF17</accession>
<evidence type="ECO:0000313" key="7">
    <source>
        <dbReference type="Proteomes" id="UP000437017"/>
    </source>
</evidence>
<comment type="caution">
    <text evidence="6">The sequence shown here is derived from an EMBL/GenBank/DDBJ whole genome shotgun (WGS) entry which is preliminary data.</text>
</comment>
<dbReference type="Pfam" id="PF16878">
    <property type="entry name" value="SIX1_SD"/>
    <property type="match status" value="1"/>
</dbReference>
<dbReference type="GO" id="GO:0001654">
    <property type="term" value="P:eye development"/>
    <property type="evidence" value="ECO:0007669"/>
    <property type="project" value="TreeGrafter"/>
</dbReference>
<evidence type="ECO:0000256" key="4">
    <source>
        <dbReference type="SAM" id="MobiDB-lite"/>
    </source>
</evidence>
<dbReference type="GO" id="GO:0000981">
    <property type="term" value="F:DNA-binding transcription factor activity, RNA polymerase II-specific"/>
    <property type="evidence" value="ECO:0007669"/>
    <property type="project" value="TreeGrafter"/>
</dbReference>
<keyword evidence="1" id="KW-0238">DNA-binding</keyword>
<protein>
    <recommendedName>
        <fullName evidence="5">Homeobox protein SIX1 N-terminal SD domain-containing protein</fullName>
    </recommendedName>
</protein>
<gene>
    <name evidence="6" type="ORF">E2I00_016203</name>
</gene>
<organism evidence="6 7">
    <name type="scientific">Balaenoptera physalus</name>
    <name type="common">Fin whale</name>
    <name type="synonym">Balaena physalus</name>
    <dbReference type="NCBI Taxonomy" id="9770"/>
    <lineage>
        <taxon>Eukaryota</taxon>
        <taxon>Metazoa</taxon>
        <taxon>Chordata</taxon>
        <taxon>Craniata</taxon>
        <taxon>Vertebrata</taxon>
        <taxon>Euteleostomi</taxon>
        <taxon>Mammalia</taxon>
        <taxon>Eutheria</taxon>
        <taxon>Laurasiatheria</taxon>
        <taxon>Artiodactyla</taxon>
        <taxon>Whippomorpha</taxon>
        <taxon>Cetacea</taxon>
        <taxon>Mysticeti</taxon>
        <taxon>Balaenopteridae</taxon>
        <taxon>Balaenoptera</taxon>
    </lineage>
</organism>
<evidence type="ECO:0000313" key="6">
    <source>
        <dbReference type="EMBL" id="KAB0406500.1"/>
    </source>
</evidence>
<dbReference type="OrthoDB" id="3501850at2759"/>
<dbReference type="GO" id="GO:0007420">
    <property type="term" value="P:brain development"/>
    <property type="evidence" value="ECO:0007669"/>
    <property type="project" value="TreeGrafter"/>
</dbReference>
<dbReference type="Proteomes" id="UP000437017">
    <property type="component" value="Unassembled WGS sequence"/>
</dbReference>
<name>A0A6A1QF17_BALPH</name>
<dbReference type="PANTHER" id="PTHR10390:SF31">
    <property type="entry name" value="HOMEOBOX PROTEIN SIX3"/>
    <property type="match status" value="1"/>
</dbReference>
<keyword evidence="7" id="KW-1185">Reference proteome</keyword>
<feature type="non-terminal residue" evidence="6">
    <location>
        <position position="1"/>
    </location>
</feature>
<evidence type="ECO:0000256" key="3">
    <source>
        <dbReference type="ARBA" id="ARBA00023242"/>
    </source>
</evidence>